<dbReference type="Pfam" id="PF13847">
    <property type="entry name" value="Methyltransf_31"/>
    <property type="match status" value="1"/>
</dbReference>
<dbReference type="CDD" id="cd02440">
    <property type="entry name" value="AdoMet_MTases"/>
    <property type="match status" value="1"/>
</dbReference>
<reference evidence="2 3" key="1">
    <citation type="submission" date="2016-07" db="EMBL/GenBank/DDBJ databases">
        <title>Pervasive Adenine N6-methylation of Active Genes in Fungi.</title>
        <authorList>
            <consortium name="DOE Joint Genome Institute"/>
            <person name="Mondo S.J."/>
            <person name="Dannebaum R.O."/>
            <person name="Kuo R.C."/>
            <person name="Labutti K."/>
            <person name="Haridas S."/>
            <person name="Kuo A."/>
            <person name="Salamov A."/>
            <person name="Ahrendt S.R."/>
            <person name="Lipzen A."/>
            <person name="Sullivan W."/>
            <person name="Andreopoulos W.B."/>
            <person name="Clum A."/>
            <person name="Lindquist E."/>
            <person name="Daum C."/>
            <person name="Ramamoorthy G.K."/>
            <person name="Gryganskyi A."/>
            <person name="Culley D."/>
            <person name="Magnuson J.K."/>
            <person name="James T.Y."/>
            <person name="O'Malley M.A."/>
            <person name="Stajich J.E."/>
            <person name="Spatafora J.W."/>
            <person name="Visel A."/>
            <person name="Grigoriev I.V."/>
        </authorList>
    </citation>
    <scope>NUCLEOTIDE SEQUENCE [LARGE SCALE GENOMIC DNA]</scope>
    <source>
        <strain evidence="2 3">68-887.2</strain>
    </source>
</reference>
<protein>
    <submittedName>
        <fullName evidence="2">S-adenosyl-L-methionine-dependent methyltransferase</fullName>
    </submittedName>
</protein>
<dbReference type="PANTHER" id="PTHR43861:SF1">
    <property type="entry name" value="TRANS-ACONITATE 2-METHYLTRANSFERASE"/>
    <property type="match status" value="1"/>
</dbReference>
<dbReference type="GO" id="GO:0032259">
    <property type="term" value="P:methylation"/>
    <property type="evidence" value="ECO:0007669"/>
    <property type="project" value="UniProtKB-KW"/>
</dbReference>
<dbReference type="InParanoid" id="A0A1Y2BBI3"/>
<dbReference type="Proteomes" id="UP000193986">
    <property type="component" value="Unassembled WGS sequence"/>
</dbReference>
<keyword evidence="2" id="KW-0489">Methyltransferase</keyword>
<dbReference type="InterPro" id="IPR029063">
    <property type="entry name" value="SAM-dependent_MTases_sf"/>
</dbReference>
<name>A0A1Y2BBI3_9TREE</name>
<accession>A0A1Y2BBI3</accession>
<organism evidence="2 3">
    <name type="scientific">Naematelia encephala</name>
    <dbReference type="NCBI Taxonomy" id="71784"/>
    <lineage>
        <taxon>Eukaryota</taxon>
        <taxon>Fungi</taxon>
        <taxon>Dikarya</taxon>
        <taxon>Basidiomycota</taxon>
        <taxon>Agaricomycotina</taxon>
        <taxon>Tremellomycetes</taxon>
        <taxon>Tremellales</taxon>
        <taxon>Naemateliaceae</taxon>
        <taxon>Naematelia</taxon>
    </lineage>
</organism>
<dbReference type="PANTHER" id="PTHR43861">
    <property type="entry name" value="TRANS-ACONITATE 2-METHYLTRANSFERASE-RELATED"/>
    <property type="match status" value="1"/>
</dbReference>
<dbReference type="OrthoDB" id="10017101at2759"/>
<evidence type="ECO:0000313" key="2">
    <source>
        <dbReference type="EMBL" id="ORY32189.1"/>
    </source>
</evidence>
<dbReference type="AlphaFoldDB" id="A0A1Y2BBI3"/>
<comment type="caution">
    <text evidence="2">The sequence shown here is derived from an EMBL/GenBank/DDBJ whole genome shotgun (WGS) entry which is preliminary data.</text>
</comment>
<dbReference type="STRING" id="71784.A0A1Y2BBI3"/>
<dbReference type="Gene3D" id="3.40.50.150">
    <property type="entry name" value="Vaccinia Virus protein VP39"/>
    <property type="match status" value="1"/>
</dbReference>
<dbReference type="EMBL" id="MCFC01000011">
    <property type="protein sequence ID" value="ORY32189.1"/>
    <property type="molecule type" value="Genomic_DNA"/>
</dbReference>
<feature type="domain" description="Methyltransferase" evidence="1">
    <location>
        <begin position="41"/>
        <end position="151"/>
    </location>
</feature>
<dbReference type="SUPFAM" id="SSF53335">
    <property type="entry name" value="S-adenosyl-L-methionine-dependent methyltransferases"/>
    <property type="match status" value="1"/>
</dbReference>
<sequence>MATANYSDSLTNHTANNYNKHADFVYSDKFTSPIFQLLDAKPGERIIDLGCGTGELTRRIATIVGSSGSVYGIDSSQDMLDTASKTSGENESKIKYQQGDIQDLVKTLDPALKGTFDAVFSSATFHWCKANPGGVLDGIKWLLKPSGRMVWEMGGFGNCVGVRAALHQVVRRQGRDPHILDPWYFPTAEQYSQLLQNHGFTPLHVELIPRPTPLSTDLLGWLQTFARNTFLAEYDDEQAQRLLIEVADICRPDAFWSDDNPGEGVVAAEAGSGAQGWQVMYVRLRGVARPNQ</sequence>
<dbReference type="GO" id="GO:0008168">
    <property type="term" value="F:methyltransferase activity"/>
    <property type="evidence" value="ECO:0007669"/>
    <property type="project" value="UniProtKB-KW"/>
</dbReference>
<keyword evidence="2" id="KW-0808">Transferase</keyword>
<gene>
    <name evidence="2" type="ORF">BCR39DRAFT_524511</name>
</gene>
<proteinExistence type="predicted"/>
<evidence type="ECO:0000259" key="1">
    <source>
        <dbReference type="Pfam" id="PF13847"/>
    </source>
</evidence>
<dbReference type="InterPro" id="IPR025714">
    <property type="entry name" value="Methyltranfer_dom"/>
</dbReference>
<keyword evidence="3" id="KW-1185">Reference proteome</keyword>
<evidence type="ECO:0000313" key="3">
    <source>
        <dbReference type="Proteomes" id="UP000193986"/>
    </source>
</evidence>